<dbReference type="EMBL" id="DSZT01000040">
    <property type="protein sequence ID" value="HGU41547.1"/>
    <property type="molecule type" value="Genomic_DNA"/>
</dbReference>
<organism evidence="2">
    <name type="scientific">Fervidobacterium pennivorans</name>
    <dbReference type="NCBI Taxonomy" id="93466"/>
    <lineage>
        <taxon>Bacteria</taxon>
        <taxon>Thermotogati</taxon>
        <taxon>Thermotogota</taxon>
        <taxon>Thermotogae</taxon>
        <taxon>Thermotogales</taxon>
        <taxon>Fervidobacteriaceae</taxon>
        <taxon>Fervidobacterium</taxon>
    </lineage>
</organism>
<reference evidence="2" key="1">
    <citation type="journal article" date="2020" name="mSystems">
        <title>Genome- and Community-Level Interaction Insights into Carbon Utilization and Element Cycling Functions of Hydrothermarchaeota in Hydrothermal Sediment.</title>
        <authorList>
            <person name="Zhou Z."/>
            <person name="Liu Y."/>
            <person name="Xu W."/>
            <person name="Pan J."/>
            <person name="Luo Z.H."/>
            <person name="Li M."/>
        </authorList>
    </citation>
    <scope>NUCLEOTIDE SEQUENCE [LARGE SCALE GENOMIC DNA]</scope>
    <source>
        <strain evidence="2">SpSt-604</strain>
    </source>
</reference>
<proteinExistence type="predicted"/>
<evidence type="ECO:0000256" key="1">
    <source>
        <dbReference type="SAM" id="Phobius"/>
    </source>
</evidence>
<dbReference type="AlphaFoldDB" id="A0A7C4VVE8"/>
<keyword evidence="1" id="KW-0472">Membrane</keyword>
<keyword evidence="1" id="KW-0812">Transmembrane</keyword>
<sequence>MKLRYLKAQGDSIFYILLSIVLSVLLFFALNLVFEFATSSEGLATMQWNRKIPFYEQINSPSKLELETEFVLKSTGNNLAIVFPKVIANRLEIYLTSSPH</sequence>
<protein>
    <submittedName>
        <fullName evidence="2">Uncharacterized protein</fullName>
    </submittedName>
</protein>
<keyword evidence="1" id="KW-1133">Transmembrane helix</keyword>
<evidence type="ECO:0000313" key="2">
    <source>
        <dbReference type="EMBL" id="HGU41547.1"/>
    </source>
</evidence>
<name>A0A7C4VVE8_FERPE</name>
<comment type="caution">
    <text evidence="2">The sequence shown here is derived from an EMBL/GenBank/DDBJ whole genome shotgun (WGS) entry which is preliminary data.</text>
</comment>
<accession>A0A7C4VVE8</accession>
<feature type="transmembrane region" description="Helical" evidence="1">
    <location>
        <begin position="12"/>
        <end position="34"/>
    </location>
</feature>
<gene>
    <name evidence="2" type="ORF">ENT72_01280</name>
</gene>